<dbReference type="SUPFAM" id="SSF55920">
    <property type="entry name" value="Creatinase/aminopeptidase"/>
    <property type="match status" value="1"/>
</dbReference>
<keyword evidence="5" id="KW-0645">Protease</keyword>
<dbReference type="Pfam" id="PF05195">
    <property type="entry name" value="AMP_N"/>
    <property type="match status" value="1"/>
</dbReference>
<dbReference type="Proteomes" id="UP000256708">
    <property type="component" value="Unassembled WGS sequence"/>
</dbReference>
<reference evidence="13" key="1">
    <citation type="submission" date="2018-08" db="EMBL/GenBank/DDBJ databases">
        <authorList>
            <person name="Liu Z.-W."/>
            <person name="Du Z.-J."/>
        </authorList>
    </citation>
    <scope>NUCLEOTIDE SEQUENCE [LARGE SCALE GENOMIC DNA]</scope>
    <source>
        <strain evidence="13">H4X</strain>
    </source>
</reference>
<evidence type="ECO:0000256" key="4">
    <source>
        <dbReference type="ARBA" id="ARBA00012574"/>
    </source>
</evidence>
<dbReference type="InterPro" id="IPR001131">
    <property type="entry name" value="Peptidase_M24B_aminopep-P_CS"/>
</dbReference>
<accession>A0A3D8LI08</accession>
<dbReference type="Gene3D" id="3.90.230.10">
    <property type="entry name" value="Creatinase/methionine aminopeptidase superfamily"/>
    <property type="match status" value="1"/>
</dbReference>
<proteinExistence type="inferred from homology"/>
<dbReference type="InterPro" id="IPR029149">
    <property type="entry name" value="Creatin/AminoP/Spt16_N"/>
</dbReference>
<comment type="catalytic activity">
    <reaction evidence="1">
        <text>Release of any N-terminal amino acid, including proline, that is linked to proline, even from a dipeptide or tripeptide.</text>
        <dbReference type="EC" id="3.4.11.9"/>
    </reaction>
</comment>
<dbReference type="PANTHER" id="PTHR43226:SF4">
    <property type="entry name" value="XAA-PRO AMINOPEPTIDASE 3"/>
    <property type="match status" value="1"/>
</dbReference>
<dbReference type="CDD" id="cd01087">
    <property type="entry name" value="Prolidase"/>
    <property type="match status" value="1"/>
</dbReference>
<evidence type="ECO:0000256" key="1">
    <source>
        <dbReference type="ARBA" id="ARBA00001424"/>
    </source>
</evidence>
<dbReference type="GO" id="GO:0030145">
    <property type="term" value="F:manganese ion binding"/>
    <property type="evidence" value="ECO:0007669"/>
    <property type="project" value="InterPro"/>
</dbReference>
<dbReference type="GO" id="GO:0070006">
    <property type="term" value="F:metalloaminopeptidase activity"/>
    <property type="evidence" value="ECO:0007669"/>
    <property type="project" value="InterPro"/>
</dbReference>
<evidence type="ECO:0000256" key="3">
    <source>
        <dbReference type="ARBA" id="ARBA00008766"/>
    </source>
</evidence>
<dbReference type="Gene3D" id="3.40.350.10">
    <property type="entry name" value="Creatinase/prolidase N-terminal domain"/>
    <property type="match status" value="1"/>
</dbReference>
<keyword evidence="8" id="KW-0482">Metalloprotease</keyword>
<comment type="caution">
    <text evidence="12">The sequence shown here is derived from an EMBL/GenBank/DDBJ whole genome shotgun (WGS) entry which is preliminary data.</text>
</comment>
<dbReference type="EMBL" id="QRGR01000001">
    <property type="protein sequence ID" value="RDV16988.1"/>
    <property type="molecule type" value="Genomic_DNA"/>
</dbReference>
<dbReference type="PROSITE" id="PS00491">
    <property type="entry name" value="PROLINE_PEPTIDASE"/>
    <property type="match status" value="1"/>
</dbReference>
<dbReference type="GO" id="GO:0006508">
    <property type="term" value="P:proteolysis"/>
    <property type="evidence" value="ECO:0007669"/>
    <property type="project" value="UniProtKB-KW"/>
</dbReference>
<evidence type="ECO:0000256" key="2">
    <source>
        <dbReference type="ARBA" id="ARBA00001936"/>
    </source>
</evidence>
<organism evidence="12 13">
    <name type="scientific">Pontibacter diazotrophicus</name>
    <dbReference type="NCBI Taxonomy" id="1400979"/>
    <lineage>
        <taxon>Bacteria</taxon>
        <taxon>Pseudomonadati</taxon>
        <taxon>Bacteroidota</taxon>
        <taxon>Cytophagia</taxon>
        <taxon>Cytophagales</taxon>
        <taxon>Hymenobacteraceae</taxon>
        <taxon>Pontibacter</taxon>
    </lineage>
</organism>
<sequence length="429" mass="49632">MKYHPIGQELFVQNRRHFIKQLKPSSVAIFHSNDVMPANADATMPFRQSSDLFYLSGVDQEESILMLFPDAKDERMKEVLFVRETNDHILTWEGYKLSKQQAREVSGIGTVLWTHEFEQILKTQLFEAEHIYLNTNEHLRAVIEVETRDARFIKWCQQHYPLHRYERSARIMHQLRAIKSEQEVALIQQACDITEKGFRRLLGFIKPGVKEYEVEAELYHEFLRNRSKGPAYQPIIASGGNACVLHYVDNNQECEDGELVLMDFGAEYANYAADLTRTVPVNGKFTARQRDVYHSVLTVMKAATQMLVPGNTLDQYHKFVGIVMENELIRLGLLNENDVRNQDPAKPMYKKYFMHGTSHHLGLDVHDVGNKFRPFEAGMVFTCEPGIYIREEGIGIRLENDILITKNGPRDLMQAIPIEADDIERLMQK</sequence>
<protein>
    <recommendedName>
        <fullName evidence="4">Xaa-Pro aminopeptidase</fullName>
        <ecNumber evidence="4">3.4.11.9</ecNumber>
    </recommendedName>
</protein>
<evidence type="ECO:0000256" key="9">
    <source>
        <dbReference type="ARBA" id="ARBA00023211"/>
    </source>
</evidence>
<comment type="cofactor">
    <cofactor evidence="2">
        <name>Mn(2+)</name>
        <dbReference type="ChEBI" id="CHEBI:29035"/>
    </cofactor>
</comment>
<evidence type="ECO:0000256" key="7">
    <source>
        <dbReference type="ARBA" id="ARBA00022801"/>
    </source>
</evidence>
<evidence type="ECO:0000256" key="10">
    <source>
        <dbReference type="RuleBase" id="RU000590"/>
    </source>
</evidence>
<keyword evidence="6 10" id="KW-0479">Metal-binding</keyword>
<evidence type="ECO:0000256" key="8">
    <source>
        <dbReference type="ARBA" id="ARBA00023049"/>
    </source>
</evidence>
<evidence type="ECO:0000313" key="12">
    <source>
        <dbReference type="EMBL" id="RDV16988.1"/>
    </source>
</evidence>
<gene>
    <name evidence="12" type="ORF">DXT99_00265</name>
</gene>
<name>A0A3D8LI08_9BACT</name>
<dbReference type="EC" id="3.4.11.9" evidence="4"/>
<keyword evidence="9" id="KW-0464">Manganese</keyword>
<dbReference type="RefSeq" id="WP_115563508.1">
    <property type="nucleotide sequence ID" value="NZ_QRGR01000001.1"/>
</dbReference>
<dbReference type="SUPFAM" id="SSF53092">
    <property type="entry name" value="Creatinase/prolidase N-terminal domain"/>
    <property type="match status" value="1"/>
</dbReference>
<keyword evidence="7" id="KW-0378">Hydrolase</keyword>
<feature type="domain" description="Aminopeptidase P N-terminal" evidence="11">
    <location>
        <begin position="6"/>
        <end position="142"/>
    </location>
</feature>
<comment type="similarity">
    <text evidence="3 10">Belongs to the peptidase M24B family.</text>
</comment>
<evidence type="ECO:0000256" key="5">
    <source>
        <dbReference type="ARBA" id="ARBA00022670"/>
    </source>
</evidence>
<dbReference type="InterPro" id="IPR000994">
    <property type="entry name" value="Pept_M24"/>
</dbReference>
<dbReference type="SMART" id="SM01011">
    <property type="entry name" value="AMP_N"/>
    <property type="match status" value="1"/>
</dbReference>
<keyword evidence="13" id="KW-1185">Reference proteome</keyword>
<evidence type="ECO:0000313" key="13">
    <source>
        <dbReference type="Proteomes" id="UP000256708"/>
    </source>
</evidence>
<evidence type="ECO:0000256" key="6">
    <source>
        <dbReference type="ARBA" id="ARBA00022723"/>
    </source>
</evidence>
<dbReference type="InterPro" id="IPR036005">
    <property type="entry name" value="Creatinase/aminopeptidase-like"/>
</dbReference>
<dbReference type="InterPro" id="IPR007865">
    <property type="entry name" value="Aminopep_P_N"/>
</dbReference>
<dbReference type="AlphaFoldDB" id="A0A3D8LI08"/>
<dbReference type="OrthoDB" id="9806388at2"/>
<dbReference type="PANTHER" id="PTHR43226">
    <property type="entry name" value="XAA-PRO AMINOPEPTIDASE 3"/>
    <property type="match status" value="1"/>
</dbReference>
<evidence type="ECO:0000259" key="11">
    <source>
        <dbReference type="SMART" id="SM01011"/>
    </source>
</evidence>
<dbReference type="InterPro" id="IPR052433">
    <property type="entry name" value="X-Pro_dipept-like"/>
</dbReference>
<dbReference type="Pfam" id="PF00557">
    <property type="entry name" value="Peptidase_M24"/>
    <property type="match status" value="1"/>
</dbReference>